<dbReference type="Pfam" id="PF13410">
    <property type="entry name" value="GST_C_2"/>
    <property type="match status" value="1"/>
</dbReference>
<dbReference type="PRINTS" id="PR01625">
    <property type="entry name" value="GSTRNSFRASEO"/>
</dbReference>
<dbReference type="InterPro" id="IPR040079">
    <property type="entry name" value="Glutathione_S-Trfase"/>
</dbReference>
<dbReference type="InterPro" id="IPR050983">
    <property type="entry name" value="GST_Omega/HSP26"/>
</dbReference>
<evidence type="ECO:0000256" key="1">
    <source>
        <dbReference type="ARBA" id="ARBA00011067"/>
    </source>
</evidence>
<evidence type="ECO:0000259" key="4">
    <source>
        <dbReference type="PROSITE" id="PS50404"/>
    </source>
</evidence>
<dbReference type="SUPFAM" id="SSF47616">
    <property type="entry name" value="GST C-terminal domain-like"/>
    <property type="match status" value="1"/>
</dbReference>
<dbReference type="SUPFAM" id="SSF52833">
    <property type="entry name" value="Thioredoxin-like"/>
    <property type="match status" value="1"/>
</dbReference>
<evidence type="ECO:0000259" key="5">
    <source>
        <dbReference type="PROSITE" id="PS50405"/>
    </source>
</evidence>
<comment type="catalytic activity">
    <reaction evidence="3">
        <text>RX + glutathione = an S-substituted glutathione + a halide anion + H(+)</text>
        <dbReference type="Rhea" id="RHEA:16437"/>
        <dbReference type="ChEBI" id="CHEBI:15378"/>
        <dbReference type="ChEBI" id="CHEBI:16042"/>
        <dbReference type="ChEBI" id="CHEBI:17792"/>
        <dbReference type="ChEBI" id="CHEBI:57925"/>
        <dbReference type="ChEBI" id="CHEBI:90779"/>
        <dbReference type="EC" id="2.5.1.18"/>
    </reaction>
</comment>
<dbReference type="EMBL" id="CAJNOJ010000190">
    <property type="protein sequence ID" value="CAF1266763.1"/>
    <property type="molecule type" value="Genomic_DNA"/>
</dbReference>
<keyword evidence="2 3" id="KW-0560">Oxidoreductase</keyword>
<dbReference type="EMBL" id="CAJNOR010004011">
    <property type="protein sequence ID" value="CAF1467881.1"/>
    <property type="molecule type" value="Genomic_DNA"/>
</dbReference>
<comment type="catalytic activity">
    <reaction evidence="3">
        <text>L-dehydroascorbate + 2 glutathione = glutathione disulfide + L-ascorbate</text>
        <dbReference type="Rhea" id="RHEA:24424"/>
        <dbReference type="ChEBI" id="CHEBI:38290"/>
        <dbReference type="ChEBI" id="CHEBI:57925"/>
        <dbReference type="ChEBI" id="CHEBI:58297"/>
        <dbReference type="ChEBI" id="CHEBI:58539"/>
        <dbReference type="EC" id="1.8.5.1"/>
    </reaction>
</comment>
<comment type="function">
    <text evidence="3">Exhibits glutathione-dependent thiol transferase activity. Has high dehydroascorbate reductase activity and may contribute to the recycling of ascorbic acid. Participates in the biotransformation of inorganic arsenic and reduces monomethylarsonic acid (MMA).</text>
</comment>
<dbReference type="Proteomes" id="UP000663852">
    <property type="component" value="Unassembled WGS sequence"/>
</dbReference>
<name>A0A815QUG5_ADIRI</name>
<evidence type="ECO:0000256" key="2">
    <source>
        <dbReference type="ARBA" id="ARBA00023002"/>
    </source>
</evidence>
<comment type="caution">
    <text evidence="7">The sequence shown here is derived from an EMBL/GenBank/DDBJ whole genome shotgun (WGS) entry which is preliminary data.</text>
</comment>
<reference evidence="7" key="1">
    <citation type="submission" date="2021-02" db="EMBL/GenBank/DDBJ databases">
        <authorList>
            <person name="Nowell W R."/>
        </authorList>
    </citation>
    <scope>NUCLEOTIDE SEQUENCE</scope>
</reference>
<dbReference type="InterPro" id="IPR010987">
    <property type="entry name" value="Glutathione-S-Trfase_C-like"/>
</dbReference>
<evidence type="ECO:0000313" key="7">
    <source>
        <dbReference type="EMBL" id="CAF1467881.1"/>
    </source>
</evidence>
<dbReference type="Gene3D" id="3.40.30.10">
    <property type="entry name" value="Glutaredoxin"/>
    <property type="match status" value="1"/>
</dbReference>
<dbReference type="InterPro" id="IPR036249">
    <property type="entry name" value="Thioredoxin-like_sf"/>
</dbReference>
<dbReference type="EC" id="1.20.4.2" evidence="3"/>
<protein>
    <recommendedName>
        <fullName evidence="3">Glutathione S-transferase omega</fullName>
        <shortName evidence="3">GSTO</shortName>
        <ecNumber evidence="3">1.20.4.2</ecNumber>
        <ecNumber evidence="3">1.8.5.1</ecNumber>
        <ecNumber evidence="3">2.5.1.18</ecNumber>
    </recommendedName>
    <alternativeName>
        <fullName evidence="3">Glutathione-dependent dehydroascorbate reductase</fullName>
    </alternativeName>
    <alternativeName>
        <fullName evidence="3">Monomethylarsonic acid reductase</fullName>
    </alternativeName>
</protein>
<organism evidence="7 8">
    <name type="scientific">Adineta ricciae</name>
    <name type="common">Rotifer</name>
    <dbReference type="NCBI Taxonomy" id="249248"/>
    <lineage>
        <taxon>Eukaryota</taxon>
        <taxon>Metazoa</taxon>
        <taxon>Spiralia</taxon>
        <taxon>Gnathifera</taxon>
        <taxon>Rotifera</taxon>
        <taxon>Eurotatoria</taxon>
        <taxon>Bdelloidea</taxon>
        <taxon>Adinetida</taxon>
        <taxon>Adinetidae</taxon>
        <taxon>Adineta</taxon>
    </lineage>
</organism>
<evidence type="ECO:0000313" key="6">
    <source>
        <dbReference type="EMBL" id="CAF1266763.1"/>
    </source>
</evidence>
<dbReference type="PROSITE" id="PS50404">
    <property type="entry name" value="GST_NTER"/>
    <property type="match status" value="1"/>
</dbReference>
<dbReference type="Gene3D" id="1.20.1050.10">
    <property type="match status" value="1"/>
</dbReference>
<dbReference type="GO" id="GO:0004364">
    <property type="term" value="F:glutathione transferase activity"/>
    <property type="evidence" value="ECO:0007669"/>
    <property type="project" value="UniProtKB-UniRule"/>
</dbReference>
<accession>A0A815QUG5</accession>
<dbReference type="InterPro" id="IPR004045">
    <property type="entry name" value="Glutathione_S-Trfase_N"/>
</dbReference>
<dbReference type="EC" id="1.8.5.1" evidence="3"/>
<dbReference type="GO" id="GO:0050610">
    <property type="term" value="F:methylarsonate reductase activity"/>
    <property type="evidence" value="ECO:0007669"/>
    <property type="project" value="UniProtKB-UniRule"/>
</dbReference>
<dbReference type="GO" id="GO:0005737">
    <property type="term" value="C:cytoplasm"/>
    <property type="evidence" value="ECO:0007669"/>
    <property type="project" value="InterPro"/>
</dbReference>
<dbReference type="GO" id="GO:0045174">
    <property type="term" value="F:glutathione dehydrogenase (ascorbate) activity"/>
    <property type="evidence" value="ECO:0007669"/>
    <property type="project" value="UniProtKB-UniRule"/>
</dbReference>
<sequence>MTSNPKHLKADSECPPLQENQLRLYSMRFCPFVRRAKLVLAAKNVDFEEVRIDLGDQPDWYLKKNPAGEVPLLEWIDKDSKETRSIPESLIICDYLDELYPQNRLHPTDPYLKAQHQVLTSRFSNVYSEFYKVFGESNAKNIEELNQSLSVYEQVLQNKFFGGTKPAMIDYMIWPWFELMSNLTGYVFNADGKLPKLAAWIKAMDADEAVRKYRVPDEIIKKFIASRRAGKPDFNVE</sequence>
<dbReference type="EC" id="2.5.1.18" evidence="3"/>
<keyword evidence="3" id="KW-0808">Transferase</keyword>
<dbReference type="SFLD" id="SFLDG00358">
    <property type="entry name" value="Main_(cytGST)"/>
    <property type="match status" value="1"/>
</dbReference>
<dbReference type="OrthoDB" id="4951845at2759"/>
<dbReference type="AlphaFoldDB" id="A0A815QUG5"/>
<evidence type="ECO:0000313" key="8">
    <source>
        <dbReference type="Proteomes" id="UP000663828"/>
    </source>
</evidence>
<feature type="domain" description="GST N-terminal" evidence="4">
    <location>
        <begin position="20"/>
        <end position="104"/>
    </location>
</feature>
<dbReference type="InterPro" id="IPR005442">
    <property type="entry name" value="GST_omega"/>
</dbReference>
<proteinExistence type="inferred from homology"/>
<comment type="catalytic activity">
    <reaction evidence="3">
        <text>methylarsonate + 2 glutathione + H(+) = methylarsonous acid + glutathione disulfide + H2O</text>
        <dbReference type="Rhea" id="RHEA:15969"/>
        <dbReference type="ChEBI" id="CHEBI:15377"/>
        <dbReference type="ChEBI" id="CHEBI:15378"/>
        <dbReference type="ChEBI" id="CHEBI:17826"/>
        <dbReference type="ChEBI" id="CHEBI:33409"/>
        <dbReference type="ChEBI" id="CHEBI:57925"/>
        <dbReference type="ChEBI" id="CHEBI:58297"/>
        <dbReference type="EC" id="1.20.4.2"/>
    </reaction>
</comment>
<dbReference type="PANTHER" id="PTHR43968:SF6">
    <property type="entry name" value="GLUTATHIONE S-TRANSFERASE OMEGA"/>
    <property type="match status" value="1"/>
</dbReference>
<dbReference type="Proteomes" id="UP000663828">
    <property type="component" value="Unassembled WGS sequence"/>
</dbReference>
<evidence type="ECO:0000256" key="3">
    <source>
        <dbReference type="RuleBase" id="RU368071"/>
    </source>
</evidence>
<gene>
    <name evidence="6" type="ORF">EDS130_LOCUS28815</name>
    <name evidence="7" type="ORF">XAT740_LOCUS37802</name>
</gene>
<comment type="similarity">
    <text evidence="1 3">Belongs to the GST superfamily. Omega family.</text>
</comment>
<dbReference type="Pfam" id="PF13417">
    <property type="entry name" value="GST_N_3"/>
    <property type="match status" value="1"/>
</dbReference>
<dbReference type="SFLD" id="SFLDS00019">
    <property type="entry name" value="Glutathione_Transferase_(cytos"/>
    <property type="match status" value="1"/>
</dbReference>
<dbReference type="FunFam" id="3.40.30.10:FF:000123">
    <property type="entry name" value="Glutathione transferase o1"/>
    <property type="match status" value="1"/>
</dbReference>
<dbReference type="FunFam" id="1.20.1050.10:FF:000009">
    <property type="entry name" value="Glutathione S-transferase omega-1"/>
    <property type="match status" value="1"/>
</dbReference>
<dbReference type="PROSITE" id="PS50405">
    <property type="entry name" value="GST_CTER"/>
    <property type="match status" value="1"/>
</dbReference>
<dbReference type="InterPro" id="IPR036282">
    <property type="entry name" value="Glutathione-S-Trfase_C_sf"/>
</dbReference>
<feature type="domain" description="GST C-terminal" evidence="5">
    <location>
        <begin position="109"/>
        <end position="223"/>
    </location>
</feature>
<keyword evidence="8" id="KW-1185">Reference proteome</keyword>
<dbReference type="GO" id="GO:0006749">
    <property type="term" value="P:glutathione metabolic process"/>
    <property type="evidence" value="ECO:0007669"/>
    <property type="project" value="UniProtKB-UniRule"/>
</dbReference>
<dbReference type="PANTHER" id="PTHR43968">
    <property type="match status" value="1"/>
</dbReference>